<dbReference type="Pfam" id="PF23232">
    <property type="entry name" value="AAA_lid_13"/>
    <property type="match status" value="1"/>
</dbReference>
<evidence type="ECO:0000313" key="4">
    <source>
        <dbReference type="Proteomes" id="UP001265746"/>
    </source>
</evidence>
<evidence type="ECO:0000259" key="2">
    <source>
        <dbReference type="SMART" id="SM00382"/>
    </source>
</evidence>
<dbReference type="InterPro" id="IPR027417">
    <property type="entry name" value="P-loop_NTPase"/>
</dbReference>
<dbReference type="AlphaFoldDB" id="A0AAD9S7B4"/>
<keyword evidence="4" id="KW-1185">Reference proteome</keyword>
<protein>
    <recommendedName>
        <fullName evidence="2">AAA+ ATPase domain-containing protein</fullName>
    </recommendedName>
</protein>
<feature type="compositionally biased region" description="Polar residues" evidence="1">
    <location>
        <begin position="1"/>
        <end position="13"/>
    </location>
</feature>
<accession>A0AAD9S7B4</accession>
<dbReference type="Gene3D" id="3.40.50.300">
    <property type="entry name" value="P-loop containing nucleotide triphosphate hydrolases"/>
    <property type="match status" value="1"/>
</dbReference>
<evidence type="ECO:0000313" key="3">
    <source>
        <dbReference type="EMBL" id="KAK2601172.1"/>
    </source>
</evidence>
<dbReference type="CDD" id="cd19481">
    <property type="entry name" value="RecA-like_protease"/>
    <property type="match status" value="1"/>
</dbReference>
<comment type="caution">
    <text evidence="3">The sequence shown here is derived from an EMBL/GenBank/DDBJ whole genome shotgun (WGS) entry which is preliminary data.</text>
</comment>
<dbReference type="PANTHER" id="PTHR46411">
    <property type="entry name" value="FAMILY ATPASE, PUTATIVE-RELATED"/>
    <property type="match status" value="1"/>
</dbReference>
<dbReference type="GO" id="GO:0016887">
    <property type="term" value="F:ATP hydrolysis activity"/>
    <property type="evidence" value="ECO:0007669"/>
    <property type="project" value="InterPro"/>
</dbReference>
<dbReference type="InterPro" id="IPR003959">
    <property type="entry name" value="ATPase_AAA_core"/>
</dbReference>
<reference evidence="3" key="1">
    <citation type="submission" date="2023-06" db="EMBL/GenBank/DDBJ databases">
        <authorList>
            <person name="Noh H."/>
        </authorList>
    </citation>
    <scope>NUCLEOTIDE SEQUENCE</scope>
    <source>
        <strain evidence="3">DUCC20226</strain>
    </source>
</reference>
<dbReference type="GO" id="GO:0005524">
    <property type="term" value="F:ATP binding"/>
    <property type="evidence" value="ECO:0007669"/>
    <property type="project" value="InterPro"/>
</dbReference>
<feature type="region of interest" description="Disordered" evidence="1">
    <location>
        <begin position="127"/>
        <end position="147"/>
    </location>
</feature>
<evidence type="ECO:0000256" key="1">
    <source>
        <dbReference type="SAM" id="MobiDB-lite"/>
    </source>
</evidence>
<feature type="region of interest" description="Disordered" evidence="1">
    <location>
        <begin position="1"/>
        <end position="72"/>
    </location>
</feature>
<dbReference type="SMART" id="SM00382">
    <property type="entry name" value="AAA"/>
    <property type="match status" value="1"/>
</dbReference>
<dbReference type="PANTHER" id="PTHR46411:SF4">
    <property type="entry name" value="AAA+ ATPASE DOMAIN-CONTAINING PROTEIN"/>
    <property type="match status" value="1"/>
</dbReference>
<dbReference type="EMBL" id="JAUJFL010000006">
    <property type="protein sequence ID" value="KAK2601172.1"/>
    <property type="molecule type" value="Genomic_DNA"/>
</dbReference>
<dbReference type="InterPro" id="IPR054289">
    <property type="entry name" value="DUF7025"/>
</dbReference>
<dbReference type="Proteomes" id="UP001265746">
    <property type="component" value="Unassembled WGS sequence"/>
</dbReference>
<sequence length="779" mass="89125">MDEPAITSTSTDILSVPENFGPKANSTENPASDAPSMGSRAVDDTAAPHSSSGEQREVFVGKIPTVDNTSQKERQAPWIRYRVEYKDPIGGQVIYSSASHTPIAEEHANIGTTNEPVFELVTTYKAQPSGDQELPRSRGDQAEGGVPPRQALGSAASYNIVIYSTAIINALQSVVTYYPSQQLTGNRVEIEWPYRVLVHHYDELVAFQERVTSNSPEHLCVREKDAADHLKLLIQFLDDAVMGSIRAEAERNERGFRTYEYAWYPYRPGCVVLTSPIESEASEWSAYVVMGVSGGPSPEATRSWQIDGWSLAFDGTYLDRIPRRIYCDDFPGEEEFRSYTRFIYDRTNIDDEEAQKKIDDGEKYWDLIKKRCKYYKGKCCAFPHNEVDGLVMTDLKQYHSQYEEPRFLGRYDVRPWISDCACAICKRDKTRRLTRNDWSDFSVLTVNEEPNPSEYLLCPSEIPAFVFRTRTWEILHIRDFHPPRFEENMIDNLVTKDEYRIRTLKALAKGFARENVDGVRIEKSPWSADFVKGKGNGLIFLLHGKPGVGKTYTAECIAEYTKRPLMILTSSDIGTDPSFIELNLTKHFKTATSWGAVLLIDEADVFMERRGSADLVRNSLVAGFLRALEFYEGILFLTTNRVGAFDDAFISRVHIKLYYPDFGDTERQKVWNTFVKKLSRERENYMRVTIDAKEYIESKQLREIPWNGREIRNAFQTAVSLAEYENKKDSEGNIMLTEEHLKSVVELSKDFKNYLDKLHLADESKRALARKERLDTYVS</sequence>
<dbReference type="InterPro" id="IPR056599">
    <property type="entry name" value="AAA_lid_fung"/>
</dbReference>
<organism evidence="3 4">
    <name type="scientific">Phomopsis amygdali</name>
    <name type="common">Fusicoccum amygdali</name>
    <dbReference type="NCBI Taxonomy" id="1214568"/>
    <lineage>
        <taxon>Eukaryota</taxon>
        <taxon>Fungi</taxon>
        <taxon>Dikarya</taxon>
        <taxon>Ascomycota</taxon>
        <taxon>Pezizomycotina</taxon>
        <taxon>Sordariomycetes</taxon>
        <taxon>Sordariomycetidae</taxon>
        <taxon>Diaporthales</taxon>
        <taxon>Diaporthaceae</taxon>
        <taxon>Diaporthe</taxon>
    </lineage>
</organism>
<dbReference type="InterPro" id="IPR003593">
    <property type="entry name" value="AAA+_ATPase"/>
</dbReference>
<gene>
    <name evidence="3" type="ORF">N8I77_010642</name>
</gene>
<dbReference type="Pfam" id="PF22942">
    <property type="entry name" value="DUF7025"/>
    <property type="match status" value="1"/>
</dbReference>
<dbReference type="Pfam" id="PF00004">
    <property type="entry name" value="AAA"/>
    <property type="match status" value="1"/>
</dbReference>
<proteinExistence type="predicted"/>
<feature type="domain" description="AAA+ ATPase" evidence="2">
    <location>
        <begin position="536"/>
        <end position="661"/>
    </location>
</feature>
<name>A0AAD9S7B4_PHOAM</name>
<dbReference type="SUPFAM" id="SSF52540">
    <property type="entry name" value="P-loop containing nucleoside triphosphate hydrolases"/>
    <property type="match status" value="1"/>
</dbReference>